<feature type="transmembrane region" description="Helical" evidence="6">
    <location>
        <begin position="210"/>
        <end position="230"/>
    </location>
</feature>
<dbReference type="eggNOG" id="COG0730">
    <property type="taxonomic scope" value="Bacteria"/>
</dbReference>
<evidence type="ECO:0000256" key="5">
    <source>
        <dbReference type="ARBA" id="ARBA00023136"/>
    </source>
</evidence>
<feature type="transmembrane region" description="Helical" evidence="6">
    <location>
        <begin position="141"/>
        <end position="174"/>
    </location>
</feature>
<evidence type="ECO:0000256" key="1">
    <source>
        <dbReference type="ARBA" id="ARBA00004141"/>
    </source>
</evidence>
<evidence type="ECO:0000256" key="6">
    <source>
        <dbReference type="RuleBase" id="RU363041"/>
    </source>
</evidence>
<dbReference type="PANTHER" id="PTHR43701">
    <property type="entry name" value="MEMBRANE TRANSPORTER PROTEIN MJ0441-RELATED"/>
    <property type="match status" value="1"/>
</dbReference>
<comment type="subcellular location">
    <subcellularLocation>
        <location evidence="6">Cell membrane</location>
        <topology evidence="6">Multi-pass membrane protein</topology>
    </subcellularLocation>
    <subcellularLocation>
        <location evidence="1">Membrane</location>
        <topology evidence="1">Multi-pass membrane protein</topology>
    </subcellularLocation>
</comment>
<evidence type="ECO:0000313" key="7">
    <source>
        <dbReference type="EMBL" id="ABC29445.1"/>
    </source>
</evidence>
<keyword evidence="3 6" id="KW-0812">Transmembrane</keyword>
<keyword evidence="5 6" id="KW-0472">Membrane</keyword>
<dbReference type="Pfam" id="PF01925">
    <property type="entry name" value="TauE"/>
    <property type="match status" value="1"/>
</dbReference>
<dbReference type="RefSeq" id="WP_011396514.1">
    <property type="nucleotide sequence ID" value="NC_007645.1"/>
</dbReference>
<dbReference type="AlphaFoldDB" id="Q2SIS9"/>
<feature type="transmembrane region" description="Helical" evidence="6">
    <location>
        <begin position="6"/>
        <end position="24"/>
    </location>
</feature>
<dbReference type="GO" id="GO:0005886">
    <property type="term" value="C:plasma membrane"/>
    <property type="evidence" value="ECO:0007669"/>
    <property type="project" value="UniProtKB-SubCell"/>
</dbReference>
<dbReference type="STRING" id="349521.HCH_02656"/>
<gene>
    <name evidence="7" type="ordered locus">HCH_02656</name>
</gene>
<dbReference type="HOGENOM" id="CLU_045498_1_0_6"/>
<evidence type="ECO:0000256" key="3">
    <source>
        <dbReference type="ARBA" id="ARBA00022692"/>
    </source>
</evidence>
<keyword evidence="6" id="KW-1003">Cell membrane</keyword>
<organism evidence="7 8">
    <name type="scientific">Hahella chejuensis (strain KCTC 2396)</name>
    <dbReference type="NCBI Taxonomy" id="349521"/>
    <lineage>
        <taxon>Bacteria</taxon>
        <taxon>Pseudomonadati</taxon>
        <taxon>Pseudomonadota</taxon>
        <taxon>Gammaproteobacteria</taxon>
        <taxon>Oceanospirillales</taxon>
        <taxon>Hahellaceae</taxon>
        <taxon>Hahella</taxon>
    </lineage>
</organism>
<reference evidence="7 8" key="1">
    <citation type="journal article" date="2005" name="Nucleic Acids Res.">
        <title>Genomic blueprint of Hahella chejuensis, a marine microbe producing an algicidal agent.</title>
        <authorList>
            <person name="Jeong H."/>
            <person name="Yim J.H."/>
            <person name="Lee C."/>
            <person name="Choi S.-H."/>
            <person name="Park Y.K."/>
            <person name="Yoon S.H."/>
            <person name="Hur C.-G."/>
            <person name="Kang H.-Y."/>
            <person name="Kim D."/>
            <person name="Lee H.H."/>
            <person name="Park K.H."/>
            <person name="Park S.-H."/>
            <person name="Park H.-S."/>
            <person name="Lee H.K."/>
            <person name="Oh T.K."/>
            <person name="Kim J.F."/>
        </authorList>
    </citation>
    <scope>NUCLEOTIDE SEQUENCE [LARGE SCALE GENOMIC DNA]</scope>
    <source>
        <strain evidence="7 8">KCTC 2396</strain>
    </source>
</reference>
<sequence>MEILLYIVAGAGVGFLVGLTGVGGGSLMTPLLILFGFPAHTAIGTDLLYAAITKSGGVVTHARSGTVNWKLAATLGAGSIPASIITTQILAHYFPHPEAYKHLLTTSLGLMLIVTAAVLLFKDRLLRTSSGATVMSDERRAGVTVFMGVILGVFVTLSSVGAGAIGTALLMLLYPALSSSRVVGTDLAHAVPLTFIAGLGHMQLGNIDYYLLGSLLIGSLPAIHFGTALAKRMPSEVLRPALASMLLIIGVKYAFF</sequence>
<keyword evidence="4 6" id="KW-1133">Transmembrane helix</keyword>
<dbReference type="OrthoDB" id="5189995at2"/>
<feature type="transmembrane region" description="Helical" evidence="6">
    <location>
        <begin position="72"/>
        <end position="91"/>
    </location>
</feature>
<dbReference type="Proteomes" id="UP000000238">
    <property type="component" value="Chromosome"/>
</dbReference>
<comment type="similarity">
    <text evidence="2 6">Belongs to the 4-toluene sulfonate uptake permease (TSUP) (TC 2.A.102) family.</text>
</comment>
<evidence type="ECO:0000313" key="8">
    <source>
        <dbReference type="Proteomes" id="UP000000238"/>
    </source>
</evidence>
<accession>Q2SIS9</accession>
<name>Q2SIS9_HAHCH</name>
<protein>
    <recommendedName>
        <fullName evidence="6">Probable membrane transporter protein</fullName>
    </recommendedName>
</protein>
<dbReference type="PANTHER" id="PTHR43701:SF2">
    <property type="entry name" value="MEMBRANE TRANSPORTER PROTEIN YJNA-RELATED"/>
    <property type="match status" value="1"/>
</dbReference>
<keyword evidence="8" id="KW-1185">Reference proteome</keyword>
<dbReference type="InterPro" id="IPR002781">
    <property type="entry name" value="TM_pro_TauE-like"/>
</dbReference>
<feature type="transmembrane region" description="Helical" evidence="6">
    <location>
        <begin position="31"/>
        <end position="52"/>
    </location>
</feature>
<feature type="transmembrane region" description="Helical" evidence="6">
    <location>
        <begin position="103"/>
        <end position="121"/>
    </location>
</feature>
<evidence type="ECO:0000256" key="2">
    <source>
        <dbReference type="ARBA" id="ARBA00009142"/>
    </source>
</evidence>
<dbReference type="EMBL" id="CP000155">
    <property type="protein sequence ID" value="ABC29445.1"/>
    <property type="molecule type" value="Genomic_DNA"/>
</dbReference>
<proteinExistence type="inferred from homology"/>
<dbReference type="InterPro" id="IPR051598">
    <property type="entry name" value="TSUP/Inactive_protease-like"/>
</dbReference>
<dbReference type="KEGG" id="hch:HCH_02656"/>
<evidence type="ECO:0000256" key="4">
    <source>
        <dbReference type="ARBA" id="ARBA00022989"/>
    </source>
</evidence>